<reference evidence="7" key="1">
    <citation type="journal article" date="2008" name="Nat. Genet.">
        <title>The Pristionchus pacificus genome provides a unique perspective on nematode lifestyle and parasitism.</title>
        <authorList>
            <person name="Dieterich C."/>
            <person name="Clifton S.W."/>
            <person name="Schuster L.N."/>
            <person name="Chinwalla A."/>
            <person name="Delehaunty K."/>
            <person name="Dinkelacker I."/>
            <person name="Fulton L."/>
            <person name="Fulton R."/>
            <person name="Godfrey J."/>
            <person name="Minx P."/>
            <person name="Mitreva M."/>
            <person name="Roeseler W."/>
            <person name="Tian H."/>
            <person name="Witte H."/>
            <person name="Yang S.P."/>
            <person name="Wilson R.K."/>
            <person name="Sommer R.J."/>
        </authorList>
    </citation>
    <scope>NUCLEOTIDE SEQUENCE [LARGE SCALE GENOMIC DNA]</scope>
    <source>
        <strain evidence="7">PS312</strain>
    </source>
</reference>
<sequence length="522" mass="59654">MVEETAKLDPGRFHPAPLPRWERKLSFAVWIVHSLGAFYLAYLACTGPLRLWFNDDLHRSPYIRGWLVDPTDSEWHNFMLNLRWAMWLSRSLSYRFLSADQARLVQIAVGFVLHAWVTSFTCMFVLAAFALITIGLSVHFRREFIAWILCVGFVIKVFDIAPLSADYYVNYREFNMFCYGALKIITVCTAFCRNPERQVSMDWGLSIAHYMTYLPYATVIIILYEEFVAQIAQRTCGQRETPFGWRSNLLFSLRLLLSTTLYTILLHMIPAGAMFASQAATSSRLNGYQLFSLAYVIGQYFHVKYVVLFGVSSLFARIDGMTPPPPPICISRVSRYSRMWRHFDAGLYSFLKNQVYIPLLTNPYLKSGMARPLALVSAFLIVVAWHGSHRNCVVWVCLSAFELVIERSIGLGAGIREPEPSSSLHFQEFRARTGEVWLRRMLACCMNLTVLYNGLLGIAKMDFTIVNGVPSAGLVLAHLLTLGYFFNQTCLELEFANRKVAEKNNNNKDNNNDNNNVKEKLS</sequence>
<accession>A0A2A6BXG2</accession>
<keyword evidence="4" id="KW-0472">Membrane</keyword>
<dbReference type="PANTHER" id="PTHR13285">
    <property type="entry name" value="ACYLTRANSFERASE"/>
    <property type="match status" value="1"/>
</dbReference>
<dbReference type="InterPro" id="IPR051085">
    <property type="entry name" value="MB_O-acyltransferase"/>
</dbReference>
<evidence type="ECO:0000256" key="4">
    <source>
        <dbReference type="ARBA" id="ARBA00023136"/>
    </source>
</evidence>
<dbReference type="PANTHER" id="PTHR13285:SF18">
    <property type="entry name" value="PROTEIN-CYSTEINE N-PALMITOYLTRANSFERASE RASP"/>
    <property type="match status" value="1"/>
</dbReference>
<evidence type="ECO:0000256" key="2">
    <source>
        <dbReference type="ARBA" id="ARBA00022692"/>
    </source>
</evidence>
<dbReference type="Pfam" id="PF03062">
    <property type="entry name" value="MBOAT"/>
    <property type="match status" value="1"/>
</dbReference>
<organism evidence="6 7">
    <name type="scientific">Pristionchus pacificus</name>
    <name type="common">Parasitic nematode worm</name>
    <dbReference type="NCBI Taxonomy" id="54126"/>
    <lineage>
        <taxon>Eukaryota</taxon>
        <taxon>Metazoa</taxon>
        <taxon>Ecdysozoa</taxon>
        <taxon>Nematoda</taxon>
        <taxon>Chromadorea</taxon>
        <taxon>Rhabditida</taxon>
        <taxon>Rhabditina</taxon>
        <taxon>Diplogasteromorpha</taxon>
        <taxon>Diplogasteroidea</taxon>
        <taxon>Neodiplogasteridae</taxon>
        <taxon>Pristionchus</taxon>
    </lineage>
</organism>
<dbReference type="Proteomes" id="UP000005239">
    <property type="component" value="Unassembled WGS sequence"/>
</dbReference>
<accession>A0A8R1Z360</accession>
<name>A0A2A6BXG2_PRIPA</name>
<dbReference type="GO" id="GO:0016409">
    <property type="term" value="F:palmitoyltransferase activity"/>
    <property type="evidence" value="ECO:0000318"/>
    <property type="project" value="GO_Central"/>
</dbReference>
<keyword evidence="3" id="KW-1133">Transmembrane helix</keyword>
<dbReference type="GO" id="GO:0016020">
    <property type="term" value="C:membrane"/>
    <property type="evidence" value="ECO:0007669"/>
    <property type="project" value="UniProtKB-SubCell"/>
</dbReference>
<reference evidence="6" key="2">
    <citation type="submission" date="2022-06" db="UniProtKB">
        <authorList>
            <consortium name="EnsemblMetazoa"/>
        </authorList>
    </citation>
    <scope>IDENTIFICATION</scope>
    <source>
        <strain evidence="6">PS312</strain>
    </source>
</reference>
<evidence type="ECO:0000256" key="1">
    <source>
        <dbReference type="ARBA" id="ARBA00004141"/>
    </source>
</evidence>
<evidence type="ECO:0000313" key="7">
    <source>
        <dbReference type="Proteomes" id="UP000005239"/>
    </source>
</evidence>
<keyword evidence="2" id="KW-0812">Transmembrane</keyword>
<comment type="similarity">
    <text evidence="5">Belongs to the membrane-bound acyltransferase family. HHAT subfamily.</text>
</comment>
<evidence type="ECO:0000256" key="5">
    <source>
        <dbReference type="ARBA" id="ARBA00038268"/>
    </source>
</evidence>
<proteinExistence type="inferred from homology"/>
<protein>
    <submittedName>
        <fullName evidence="6">Uncharacterized protein</fullName>
    </submittedName>
</protein>
<gene>
    <name evidence="6" type="primary">WBGene00284429</name>
</gene>
<evidence type="ECO:0000256" key="3">
    <source>
        <dbReference type="ARBA" id="ARBA00022989"/>
    </source>
</evidence>
<keyword evidence="7" id="KW-1185">Reference proteome</keyword>
<evidence type="ECO:0000313" key="6">
    <source>
        <dbReference type="EnsemblMetazoa" id="PPA46060.1"/>
    </source>
</evidence>
<dbReference type="InterPro" id="IPR004299">
    <property type="entry name" value="MBOAT_fam"/>
</dbReference>
<dbReference type="GO" id="GO:0005783">
    <property type="term" value="C:endoplasmic reticulum"/>
    <property type="evidence" value="ECO:0000318"/>
    <property type="project" value="GO_Central"/>
</dbReference>
<dbReference type="EnsemblMetazoa" id="PPA46060.1">
    <property type="protein sequence ID" value="PPA46060.1"/>
    <property type="gene ID" value="WBGene00284429"/>
</dbReference>
<comment type="subcellular location">
    <subcellularLocation>
        <location evidence="1">Membrane</location>
        <topology evidence="1">Multi-pass membrane protein</topology>
    </subcellularLocation>
</comment>
<dbReference type="OrthoDB" id="420606at2759"/>
<dbReference type="AlphaFoldDB" id="A0A2A6BXG2"/>